<evidence type="ECO:0000256" key="1">
    <source>
        <dbReference type="ARBA" id="ARBA00004225"/>
    </source>
</evidence>
<dbReference type="OrthoDB" id="6608471at2759"/>
<feature type="non-terminal residue" evidence="10">
    <location>
        <position position="326"/>
    </location>
</feature>
<dbReference type="AlphaFoldDB" id="A0A9P4YNR6"/>
<comment type="caution">
    <text evidence="10">The sequence shown here is derived from an EMBL/GenBank/DDBJ whole genome shotgun (WGS) entry which is preliminary data.</text>
</comment>
<evidence type="ECO:0000256" key="2">
    <source>
        <dbReference type="ARBA" id="ARBA00005974"/>
    </source>
</evidence>
<dbReference type="EMBL" id="JAANYQ010000027">
    <property type="protein sequence ID" value="KAF4119275.1"/>
    <property type="molecule type" value="Genomic_DNA"/>
</dbReference>
<evidence type="ECO:0000256" key="6">
    <source>
        <dbReference type="ARBA" id="ARBA00022989"/>
    </source>
</evidence>
<feature type="transmembrane region" description="Helical" evidence="9">
    <location>
        <begin position="273"/>
        <end position="295"/>
    </location>
</feature>
<dbReference type="InterPro" id="IPR004686">
    <property type="entry name" value="Mtc"/>
</dbReference>
<proteinExistence type="inferred from homology"/>
<keyword evidence="7" id="KW-0496">Mitochondrion</keyword>
<dbReference type="PANTHER" id="PTHR11153">
    <property type="entry name" value="SIDEROFLEXIN"/>
    <property type="match status" value="1"/>
</dbReference>
<evidence type="ECO:0000256" key="9">
    <source>
        <dbReference type="SAM" id="Phobius"/>
    </source>
</evidence>
<dbReference type="GO" id="GO:0005743">
    <property type="term" value="C:mitochondrial inner membrane"/>
    <property type="evidence" value="ECO:0007669"/>
    <property type="project" value="TreeGrafter"/>
</dbReference>
<dbReference type="PANTHER" id="PTHR11153:SF6">
    <property type="entry name" value="SIDEROFLEXIN-5"/>
    <property type="match status" value="1"/>
</dbReference>
<comment type="subcellular location">
    <subcellularLocation>
        <location evidence="1">Mitochondrion membrane</location>
        <topology evidence="1">Multi-pass membrane protein</topology>
    </subcellularLocation>
</comment>
<keyword evidence="11" id="KW-1185">Reference proteome</keyword>
<feature type="transmembrane region" description="Helical" evidence="9">
    <location>
        <begin position="152"/>
        <end position="172"/>
    </location>
</feature>
<keyword evidence="3" id="KW-0813">Transport</keyword>
<evidence type="ECO:0000313" key="11">
    <source>
        <dbReference type="Proteomes" id="UP000749293"/>
    </source>
</evidence>
<evidence type="ECO:0000256" key="4">
    <source>
        <dbReference type="ARBA" id="ARBA00022692"/>
    </source>
</evidence>
<keyword evidence="4 9" id="KW-0812">Transmembrane</keyword>
<sequence length="326" mass="34961">MSSSLPGNRELPASRYDLDTYWGRVRHTVGVTDPSTLLAGKKGLEHAKSLVTEYKTGKRQEMTPELFVLSNLIVTAGMLQPGLGAVGTVAWQVANQSLNVAINSSNANKSSPMTTSDMVKSYFVAVGASCSVALGLNAAVPKLKVSQNARNVLGRLVPFAAVATAGALNVYLMRRGEIATGIDVRPVLSEEQKDAIKAEGRSERDVPSLGRSRTAARLAVGETAASRVFNNSPIMILPALALYHIQTKQAWYRRLMGRAWLQHRPRARMAIPISINLGLIAATSFVALPLALAVFPQYQEISADSLEPEFHGKGGVGGKVVFNRGL</sequence>
<accession>A0A9P4YNR6</accession>
<evidence type="ECO:0000313" key="10">
    <source>
        <dbReference type="EMBL" id="KAF4119275.1"/>
    </source>
</evidence>
<feature type="transmembrane region" description="Helical" evidence="9">
    <location>
        <begin position="122"/>
        <end position="140"/>
    </location>
</feature>
<keyword evidence="5" id="KW-0029">Amino-acid transport</keyword>
<gene>
    <name evidence="10" type="ORF">GMORB2_4794</name>
</gene>
<dbReference type="GO" id="GO:1990542">
    <property type="term" value="P:mitochondrial transmembrane transport"/>
    <property type="evidence" value="ECO:0007669"/>
    <property type="project" value="TreeGrafter"/>
</dbReference>
<dbReference type="GO" id="GO:0015075">
    <property type="term" value="F:monoatomic ion transmembrane transporter activity"/>
    <property type="evidence" value="ECO:0007669"/>
    <property type="project" value="InterPro"/>
</dbReference>
<dbReference type="GeneID" id="55971022"/>
<comment type="similarity">
    <text evidence="2">Belongs to the sideroflexin family.</text>
</comment>
<organism evidence="10 11">
    <name type="scientific">Geosmithia morbida</name>
    <dbReference type="NCBI Taxonomy" id="1094350"/>
    <lineage>
        <taxon>Eukaryota</taxon>
        <taxon>Fungi</taxon>
        <taxon>Dikarya</taxon>
        <taxon>Ascomycota</taxon>
        <taxon>Pezizomycotina</taxon>
        <taxon>Sordariomycetes</taxon>
        <taxon>Hypocreomycetidae</taxon>
        <taxon>Hypocreales</taxon>
        <taxon>Bionectriaceae</taxon>
        <taxon>Geosmithia</taxon>
    </lineage>
</organism>
<dbReference type="Proteomes" id="UP000749293">
    <property type="component" value="Unassembled WGS sequence"/>
</dbReference>
<evidence type="ECO:0000256" key="3">
    <source>
        <dbReference type="ARBA" id="ARBA00022448"/>
    </source>
</evidence>
<reference evidence="10" key="1">
    <citation type="submission" date="2020-03" db="EMBL/GenBank/DDBJ databases">
        <title>Site-based positive gene gene selection in Geosmithia morbida across the United States reveals a broad range of putative effectors and factors for local host and environmental adapation.</title>
        <authorList>
            <person name="Onufrak A."/>
            <person name="Murdoch R.W."/>
            <person name="Gazis R."/>
            <person name="Huff M."/>
            <person name="Staton M."/>
            <person name="Klingeman W."/>
            <person name="Hadziabdic D."/>
        </authorList>
    </citation>
    <scope>NUCLEOTIDE SEQUENCE</scope>
    <source>
        <strain evidence="10">1262</strain>
    </source>
</reference>
<protein>
    <submittedName>
        <fullName evidence="10">To mitochondrial cation transporter</fullName>
    </submittedName>
</protein>
<keyword evidence="6 9" id="KW-1133">Transmembrane helix</keyword>
<dbReference type="RefSeq" id="XP_035317927.1">
    <property type="nucleotide sequence ID" value="XM_035466768.1"/>
</dbReference>
<keyword evidence="8 9" id="KW-0472">Membrane</keyword>
<dbReference type="Pfam" id="PF03820">
    <property type="entry name" value="SFXNs"/>
    <property type="match status" value="2"/>
</dbReference>
<name>A0A9P4YNR6_9HYPO</name>
<evidence type="ECO:0000256" key="8">
    <source>
        <dbReference type="ARBA" id="ARBA00023136"/>
    </source>
</evidence>
<dbReference type="GO" id="GO:0006865">
    <property type="term" value="P:amino acid transport"/>
    <property type="evidence" value="ECO:0007669"/>
    <property type="project" value="UniProtKB-KW"/>
</dbReference>
<evidence type="ECO:0000256" key="7">
    <source>
        <dbReference type="ARBA" id="ARBA00023128"/>
    </source>
</evidence>
<evidence type="ECO:0000256" key="5">
    <source>
        <dbReference type="ARBA" id="ARBA00022970"/>
    </source>
</evidence>